<keyword evidence="3" id="KW-0158">Chromosome</keyword>
<reference evidence="11 12" key="1">
    <citation type="submission" date="2019-06" db="EMBL/GenBank/DDBJ databases">
        <title>A chromosomal-level reference genome of Carpinus fangiana (Coryloideae, Betulaceae).</title>
        <authorList>
            <person name="Yang X."/>
            <person name="Wang Z."/>
            <person name="Zhang L."/>
            <person name="Hao G."/>
            <person name="Liu J."/>
            <person name="Yang Y."/>
        </authorList>
    </citation>
    <scope>NUCLEOTIDE SEQUENCE [LARGE SCALE GENOMIC DNA]</scope>
    <source>
        <strain evidence="11">Cfa_2016G</strain>
        <tissue evidence="11">Leaf</tissue>
    </source>
</reference>
<evidence type="ECO:0000256" key="7">
    <source>
        <dbReference type="ARBA" id="ARBA00023242"/>
    </source>
</evidence>
<dbReference type="GO" id="GO:0051301">
    <property type="term" value="P:cell division"/>
    <property type="evidence" value="ECO:0007669"/>
    <property type="project" value="UniProtKB-KW"/>
</dbReference>
<evidence type="ECO:0000256" key="3">
    <source>
        <dbReference type="ARBA" id="ARBA00022454"/>
    </source>
</evidence>
<dbReference type="EMBL" id="VIBQ01000074">
    <property type="protein sequence ID" value="KAB8616658.1"/>
    <property type="molecule type" value="Genomic_DNA"/>
</dbReference>
<keyword evidence="5" id="KW-0498">Mitosis</keyword>
<dbReference type="GO" id="GO:0000444">
    <property type="term" value="C:MIS12/MIND type complex"/>
    <property type="evidence" value="ECO:0007669"/>
    <property type="project" value="InterPro"/>
</dbReference>
<keyword evidence="9" id="KW-0137">Centromere</keyword>
<dbReference type="Pfam" id="PF03980">
    <property type="entry name" value="Nnf1"/>
    <property type="match status" value="1"/>
</dbReference>
<comment type="subcellular location">
    <subcellularLocation>
        <location evidence="2">Chromosome</location>
        <location evidence="2">Centromere</location>
        <location evidence="2">Kinetochore</location>
    </subcellularLocation>
    <subcellularLocation>
        <location evidence="1">Nucleus</location>
    </subcellularLocation>
</comment>
<feature type="compositionally biased region" description="Pro residues" evidence="10">
    <location>
        <begin position="7"/>
        <end position="18"/>
    </location>
</feature>
<keyword evidence="12" id="KW-1185">Reference proteome</keyword>
<organism evidence="11 12">
    <name type="scientific">Carpinus fangiana</name>
    <dbReference type="NCBI Taxonomy" id="176857"/>
    <lineage>
        <taxon>Eukaryota</taxon>
        <taxon>Viridiplantae</taxon>
        <taxon>Streptophyta</taxon>
        <taxon>Embryophyta</taxon>
        <taxon>Tracheophyta</taxon>
        <taxon>Spermatophyta</taxon>
        <taxon>Magnoliopsida</taxon>
        <taxon>eudicotyledons</taxon>
        <taxon>Gunneridae</taxon>
        <taxon>Pentapetalae</taxon>
        <taxon>rosids</taxon>
        <taxon>fabids</taxon>
        <taxon>Fagales</taxon>
        <taxon>Betulaceae</taxon>
        <taxon>Carpinus</taxon>
    </lineage>
</organism>
<dbReference type="Proteomes" id="UP000327013">
    <property type="component" value="Unassembled WGS sequence"/>
</dbReference>
<name>A0A5N6L2M5_9ROSI</name>
<protein>
    <submittedName>
        <fullName evidence="11">Uncharacterized protein</fullName>
    </submittedName>
</protein>
<proteinExistence type="predicted"/>
<feature type="region of interest" description="Disordered" evidence="10">
    <location>
        <begin position="1"/>
        <end position="25"/>
    </location>
</feature>
<evidence type="ECO:0000256" key="4">
    <source>
        <dbReference type="ARBA" id="ARBA00022618"/>
    </source>
</evidence>
<evidence type="ECO:0000256" key="10">
    <source>
        <dbReference type="SAM" id="MobiDB-lite"/>
    </source>
</evidence>
<evidence type="ECO:0000256" key="6">
    <source>
        <dbReference type="ARBA" id="ARBA00022838"/>
    </source>
</evidence>
<gene>
    <name evidence="11" type="ORF">FH972_025993</name>
</gene>
<dbReference type="AlphaFoldDB" id="A0A5N6L2M5"/>
<evidence type="ECO:0000256" key="5">
    <source>
        <dbReference type="ARBA" id="ARBA00022776"/>
    </source>
</evidence>
<dbReference type="InterPro" id="IPR007128">
    <property type="entry name" value="PMF1/Nnf1"/>
</dbReference>
<evidence type="ECO:0000313" key="12">
    <source>
        <dbReference type="Proteomes" id="UP000327013"/>
    </source>
</evidence>
<evidence type="ECO:0000256" key="9">
    <source>
        <dbReference type="ARBA" id="ARBA00023328"/>
    </source>
</evidence>
<evidence type="ECO:0000256" key="8">
    <source>
        <dbReference type="ARBA" id="ARBA00023306"/>
    </source>
</evidence>
<keyword evidence="8" id="KW-0131">Cell cycle</keyword>
<keyword evidence="4" id="KW-0132">Cell division</keyword>
<dbReference type="OrthoDB" id="18453at2759"/>
<accession>A0A5N6L2M5</accession>
<comment type="caution">
    <text evidence="11">The sequence shown here is derived from an EMBL/GenBank/DDBJ whole genome shotgun (WGS) entry which is preliminary data.</text>
</comment>
<dbReference type="PANTHER" id="PTHR15459">
    <property type="entry name" value="POLYAMINE-MODULATED FACTOR 1"/>
    <property type="match status" value="1"/>
</dbReference>
<sequence>MATTEDPPSPPSQPPPTASAPGPRASRLQSLLDSAISHTVSTVTYRNFAACFPTPQHALPPEVVLAAHLRPFLTAQTDALEARLGATQERNLALVDTVRRQREEIEALVSGLEGVVRDLEEAGRAAQEGIGAVKGEATIGSTTCRSGCPERKARIARCHNAFRWHDGKAYSCVSGMDGAIHAMLGGCQFYQKSAETSEQDFWACARTQCMAAPYGKQSFDSRKTRERSIIEIFTLPSSITNLTGELQELPRTMLLDGARAIFAKSSGFSLIIDILSQD</sequence>
<dbReference type="GO" id="GO:0007059">
    <property type="term" value="P:chromosome segregation"/>
    <property type="evidence" value="ECO:0007669"/>
    <property type="project" value="TreeGrafter"/>
</dbReference>
<keyword evidence="7" id="KW-0539">Nucleus</keyword>
<dbReference type="PANTHER" id="PTHR15459:SF3">
    <property type="entry name" value="POLYAMINE-MODULATED FACTOR 1"/>
    <property type="match status" value="1"/>
</dbReference>
<evidence type="ECO:0000256" key="2">
    <source>
        <dbReference type="ARBA" id="ARBA00004629"/>
    </source>
</evidence>
<keyword evidence="6" id="KW-0995">Kinetochore</keyword>
<dbReference type="GO" id="GO:0005634">
    <property type="term" value="C:nucleus"/>
    <property type="evidence" value="ECO:0007669"/>
    <property type="project" value="UniProtKB-SubCell"/>
</dbReference>
<evidence type="ECO:0000313" key="11">
    <source>
        <dbReference type="EMBL" id="KAB8616658.1"/>
    </source>
</evidence>
<evidence type="ECO:0000256" key="1">
    <source>
        <dbReference type="ARBA" id="ARBA00004123"/>
    </source>
</evidence>